<evidence type="ECO:0000256" key="3">
    <source>
        <dbReference type="ARBA" id="ARBA00022695"/>
    </source>
</evidence>
<keyword evidence="5" id="KW-0067">ATP-binding</keyword>
<dbReference type="InterPro" id="IPR027351">
    <property type="entry name" value="(+)RNA_virus_helicase_core_dom"/>
</dbReference>
<dbReference type="PROSITE" id="PS50507">
    <property type="entry name" value="RDRP_SSRNA_POS"/>
    <property type="match status" value="1"/>
</dbReference>
<evidence type="ECO:0000256" key="2">
    <source>
        <dbReference type="ARBA" id="ARBA00022679"/>
    </source>
</evidence>
<dbReference type="GO" id="GO:0003968">
    <property type="term" value="F:RNA-directed RNA polymerase activity"/>
    <property type="evidence" value="ECO:0007669"/>
    <property type="project" value="UniProtKB-KW"/>
</dbReference>
<evidence type="ECO:0000256" key="5">
    <source>
        <dbReference type="ARBA" id="ARBA00022840"/>
    </source>
</evidence>
<dbReference type="InterPro" id="IPR043502">
    <property type="entry name" value="DNA/RNA_pol_sf"/>
</dbReference>
<keyword evidence="1" id="KW-0696">RNA-directed RNA polymerase</keyword>
<reference evidence="8" key="1">
    <citation type="submission" date="2009-05" db="EMBL/GenBank/DDBJ databases">
        <title>Blackberry virus X: a novel member of the Flexiviridae infecting Rubus sp.</title>
        <authorList>
            <person name="Tzanetakis I.E."/>
            <person name="Martin R.R."/>
        </authorList>
    </citation>
    <scope>NUCLEOTIDE SEQUENCE</scope>
    <source>
        <strain evidence="8">Blackberry</strain>
    </source>
</reference>
<keyword evidence="4" id="KW-0378">Hydrolase</keyword>
<dbReference type="GO" id="GO:0003723">
    <property type="term" value="F:RNA binding"/>
    <property type="evidence" value="ECO:0007669"/>
    <property type="project" value="InterPro"/>
</dbReference>
<dbReference type="Pfam" id="PF00978">
    <property type="entry name" value="RdRP_2"/>
    <property type="match status" value="1"/>
</dbReference>
<dbReference type="InterPro" id="IPR001788">
    <property type="entry name" value="RNA-dep_RNA_pol_alsuvir"/>
</dbReference>
<evidence type="ECO:0000256" key="6">
    <source>
        <dbReference type="ARBA" id="ARBA00022953"/>
    </source>
</evidence>
<dbReference type="InterPro" id="IPR007094">
    <property type="entry name" value="RNA-dir_pol_PSvirus"/>
</dbReference>
<keyword evidence="5" id="KW-0547">Nucleotide-binding</keyword>
<accession>A2SZW6</accession>
<dbReference type="EMBL" id="DQ378057">
    <property type="protein sequence ID" value="ABD33942.3"/>
    <property type="molecule type" value="Genomic_RNA"/>
</dbReference>
<evidence type="ECO:0000256" key="4">
    <source>
        <dbReference type="ARBA" id="ARBA00022801"/>
    </source>
</evidence>
<keyword evidence="3" id="KW-0548">Nucleotidyltransferase</keyword>
<keyword evidence="6" id="KW-0693">Viral RNA replication</keyword>
<feature type="non-terminal residue" evidence="8">
    <location>
        <position position="536"/>
    </location>
</feature>
<sequence length="536" mass="61535">PRGMVDLILFQISRCKKGKKNIIALGDPLQAKYHGEEESEDLNSIPCFSERVKGARYLFESRRSDGWAHTAFKVPCLRSDKMSLEGLRNTAILCPSREFRDQISMLDNSDFDDLNPGAKRDKCTIATYTEVQGMTFDRITICLSRQSILASEENVLSALTRSVEKPLVHIASDLEGITMEEIGENRVLRYLLKGEAVDARDLCLKWDLKIVNSSSVGSSVGNSFFDKAQFDHALMAFADILREELVEEPTAEDELVLEAICSLKTIPSPSFFSNSEHLAALIAKERREKSVIVGSGLRRREISSDQFAESVKHISSVMADVDNFTSIFPRHSNSDRATFKMAVKKRLRFRSFLENNERLEKYMPFGENLANFFISKLNFKGNVNDYLEVSMNEFKENFFKKDEATMVRNSARSDPDWKKNEIFLFMKQQLCKKIEKRYSEAIAGQTISCFQHEVLWRFSALCRSTEKVLSANLPKNWYVHNRKDFDSLNRFVQSAPTFREGLENDYSAFDASQDHKILAFELNLLRHIGWYLTQMY</sequence>
<feature type="domain" description="RdRp catalytic" evidence="7">
    <location>
        <begin position="499"/>
        <end position="536"/>
    </location>
</feature>
<dbReference type="Pfam" id="PF01443">
    <property type="entry name" value="Viral_helicase1"/>
    <property type="match status" value="1"/>
</dbReference>
<organism evidence="8">
    <name type="scientific">Blackberry virus X</name>
    <dbReference type="NCBI Taxonomy" id="371714"/>
    <lineage>
        <taxon>Viruses</taxon>
        <taxon>Riboviria</taxon>
        <taxon>Orthornavirae</taxon>
        <taxon>Kitrinoviricota</taxon>
        <taxon>Alsuviricetes</taxon>
        <taxon>Tymovirales</taxon>
    </lineage>
</organism>
<evidence type="ECO:0000313" key="8">
    <source>
        <dbReference type="EMBL" id="ABD33942.3"/>
    </source>
</evidence>
<dbReference type="GO" id="GO:0005524">
    <property type="term" value="F:ATP binding"/>
    <property type="evidence" value="ECO:0007669"/>
    <property type="project" value="UniProtKB-KW"/>
</dbReference>
<proteinExistence type="predicted"/>
<feature type="non-terminal residue" evidence="8">
    <location>
        <position position="1"/>
    </location>
</feature>
<evidence type="ECO:0000256" key="1">
    <source>
        <dbReference type="ARBA" id="ARBA00022484"/>
    </source>
</evidence>
<dbReference type="GO" id="GO:0016787">
    <property type="term" value="F:hydrolase activity"/>
    <property type="evidence" value="ECO:0007669"/>
    <property type="project" value="UniProtKB-KW"/>
</dbReference>
<dbReference type="GO" id="GO:0039694">
    <property type="term" value="P:viral RNA genome replication"/>
    <property type="evidence" value="ECO:0007669"/>
    <property type="project" value="InterPro"/>
</dbReference>
<keyword evidence="2" id="KW-0808">Transferase</keyword>
<evidence type="ECO:0000259" key="7">
    <source>
        <dbReference type="PROSITE" id="PS50507"/>
    </source>
</evidence>
<name>A2SZW6_9VIRU</name>
<protein>
    <submittedName>
        <fullName evidence="8">Polyprotein</fullName>
    </submittedName>
</protein>
<dbReference type="SUPFAM" id="SSF56672">
    <property type="entry name" value="DNA/RNA polymerases"/>
    <property type="match status" value="1"/>
</dbReference>
<dbReference type="GO" id="GO:0006351">
    <property type="term" value="P:DNA-templated transcription"/>
    <property type="evidence" value="ECO:0007669"/>
    <property type="project" value="InterPro"/>
</dbReference>